<dbReference type="EMBL" id="JAOPGA020001572">
    <property type="protein sequence ID" value="KAL0489585.1"/>
    <property type="molecule type" value="Genomic_DNA"/>
</dbReference>
<feature type="transmembrane region" description="Helical" evidence="8">
    <location>
        <begin position="168"/>
        <end position="189"/>
    </location>
</feature>
<evidence type="ECO:0000256" key="2">
    <source>
        <dbReference type="ARBA" id="ARBA00022448"/>
    </source>
</evidence>
<keyword evidence="4 8" id="KW-0653">Protein transport</keyword>
<accession>A0AAW2ZLB1</accession>
<evidence type="ECO:0000256" key="5">
    <source>
        <dbReference type="ARBA" id="ARBA00022989"/>
    </source>
</evidence>
<proteinExistence type="inferred from homology"/>
<dbReference type="InterPro" id="IPR007305">
    <property type="entry name" value="Vesicle_transpt_Got1/SFT2"/>
</dbReference>
<dbReference type="GO" id="GO:0016020">
    <property type="term" value="C:membrane"/>
    <property type="evidence" value="ECO:0007669"/>
    <property type="project" value="UniProtKB-SubCell"/>
</dbReference>
<feature type="transmembrane region" description="Helical" evidence="8">
    <location>
        <begin position="141"/>
        <end position="162"/>
    </location>
</feature>
<dbReference type="InterPro" id="IPR011691">
    <property type="entry name" value="Vesicle_transpt_SFT2"/>
</dbReference>
<keyword evidence="5 8" id="KW-1133">Transmembrane helix</keyword>
<evidence type="ECO:0000256" key="1">
    <source>
        <dbReference type="ARBA" id="ARBA00004141"/>
    </source>
</evidence>
<dbReference type="PANTHER" id="PTHR23137">
    <property type="entry name" value="VESICLE TRANSPORT PROTEIN-RELATED"/>
    <property type="match status" value="1"/>
</dbReference>
<dbReference type="Pfam" id="PF04178">
    <property type="entry name" value="Got1"/>
    <property type="match status" value="1"/>
</dbReference>
<comment type="function">
    <text evidence="8">May be involved in fusion of retrograde transport vesicles derived from an endocytic compartment with the Golgi complex.</text>
</comment>
<dbReference type="Proteomes" id="UP001431209">
    <property type="component" value="Unassembled WGS sequence"/>
</dbReference>
<gene>
    <name evidence="9" type="ORF">AKO1_009139</name>
</gene>
<keyword evidence="10" id="KW-1185">Reference proteome</keyword>
<keyword evidence="6 8" id="KW-0472">Membrane</keyword>
<sequence>MQSFPDFLSKAGSRLSGITSGQNPIADFNLPQTSQVTNYFGGLFGRSTSDESSMQQLPSQSFWLEGVFSMTQKQRFYGFLMSVGLGLFCIALSTIFLPTILLTSRKFAFLYTLGNVLLVISTMFLMGPVQQFKTMFGNNERLIPSCIYTGSLLITLLCAFQGWNVAVIMTFIVVQLIAMAWYLITYIPFGQRMCGMLFSAFRSMF</sequence>
<name>A0AAW2ZLB1_9EUKA</name>
<dbReference type="GO" id="GO:0005737">
    <property type="term" value="C:cytoplasm"/>
    <property type="evidence" value="ECO:0007669"/>
    <property type="project" value="UniProtKB-ARBA"/>
</dbReference>
<evidence type="ECO:0000256" key="7">
    <source>
        <dbReference type="ARBA" id="ARBA00025800"/>
    </source>
</evidence>
<dbReference type="PANTHER" id="PTHR23137:SF6">
    <property type="entry name" value="VESICLE TRANSPORT PROTEIN"/>
    <property type="match status" value="1"/>
</dbReference>
<dbReference type="GO" id="GO:0012505">
    <property type="term" value="C:endomembrane system"/>
    <property type="evidence" value="ECO:0007669"/>
    <property type="project" value="UniProtKB-ARBA"/>
</dbReference>
<comment type="similarity">
    <text evidence="7 8">Belongs to the SFT2 family.</text>
</comment>
<dbReference type="AlphaFoldDB" id="A0AAW2ZLB1"/>
<reference evidence="9 10" key="1">
    <citation type="submission" date="2024-03" db="EMBL/GenBank/DDBJ databases">
        <title>The Acrasis kona genome and developmental transcriptomes reveal deep origins of eukaryotic multicellular pathways.</title>
        <authorList>
            <person name="Sheikh S."/>
            <person name="Fu C.-J."/>
            <person name="Brown M.W."/>
            <person name="Baldauf S.L."/>
        </authorList>
    </citation>
    <scope>NUCLEOTIDE SEQUENCE [LARGE SCALE GENOMIC DNA]</scope>
    <source>
        <strain evidence="9 10">ATCC MYA-3509</strain>
    </source>
</reference>
<feature type="transmembrane region" description="Helical" evidence="8">
    <location>
        <begin position="76"/>
        <end position="102"/>
    </location>
</feature>
<evidence type="ECO:0000256" key="3">
    <source>
        <dbReference type="ARBA" id="ARBA00022692"/>
    </source>
</evidence>
<organism evidence="9 10">
    <name type="scientific">Acrasis kona</name>
    <dbReference type="NCBI Taxonomy" id="1008807"/>
    <lineage>
        <taxon>Eukaryota</taxon>
        <taxon>Discoba</taxon>
        <taxon>Heterolobosea</taxon>
        <taxon>Tetramitia</taxon>
        <taxon>Eutetramitia</taxon>
        <taxon>Acrasidae</taxon>
        <taxon>Acrasis</taxon>
    </lineage>
</organism>
<dbReference type="GO" id="GO:0015031">
    <property type="term" value="P:protein transport"/>
    <property type="evidence" value="ECO:0007669"/>
    <property type="project" value="UniProtKB-KW"/>
</dbReference>
<keyword evidence="2 8" id="KW-0813">Transport</keyword>
<protein>
    <recommendedName>
        <fullName evidence="8">Vesicle transport protein</fullName>
    </recommendedName>
</protein>
<evidence type="ECO:0000313" key="10">
    <source>
        <dbReference type="Proteomes" id="UP001431209"/>
    </source>
</evidence>
<keyword evidence="3 8" id="KW-0812">Transmembrane</keyword>
<comment type="subcellular location">
    <subcellularLocation>
        <location evidence="1 8">Membrane</location>
        <topology evidence="1 8">Multi-pass membrane protein</topology>
    </subcellularLocation>
</comment>
<comment type="caution">
    <text evidence="9">The sequence shown here is derived from an EMBL/GenBank/DDBJ whole genome shotgun (WGS) entry which is preliminary data.</text>
</comment>
<feature type="transmembrane region" description="Helical" evidence="8">
    <location>
        <begin position="108"/>
        <end position="129"/>
    </location>
</feature>
<evidence type="ECO:0000256" key="4">
    <source>
        <dbReference type="ARBA" id="ARBA00022927"/>
    </source>
</evidence>
<evidence type="ECO:0000313" key="9">
    <source>
        <dbReference type="EMBL" id="KAL0489585.1"/>
    </source>
</evidence>
<dbReference type="GO" id="GO:0016192">
    <property type="term" value="P:vesicle-mediated transport"/>
    <property type="evidence" value="ECO:0007669"/>
    <property type="project" value="InterPro"/>
</dbReference>
<evidence type="ECO:0000256" key="8">
    <source>
        <dbReference type="RuleBase" id="RU363111"/>
    </source>
</evidence>
<evidence type="ECO:0000256" key="6">
    <source>
        <dbReference type="ARBA" id="ARBA00023136"/>
    </source>
</evidence>